<dbReference type="STRING" id="427683.A5481_19210"/>
<feature type="domain" description="DUF7448" evidence="1">
    <location>
        <begin position="10"/>
        <end position="108"/>
    </location>
</feature>
<evidence type="ECO:0000313" key="2">
    <source>
        <dbReference type="EMBL" id="OAS22524.1"/>
    </source>
</evidence>
<dbReference type="InterPro" id="IPR055871">
    <property type="entry name" value="DUF7448"/>
</dbReference>
<dbReference type="AlphaFoldDB" id="A0A179S5Q8"/>
<dbReference type="Proteomes" id="UP000078316">
    <property type="component" value="Unassembled WGS sequence"/>
</dbReference>
<dbReference type="RefSeq" id="WP_048431823.1">
    <property type="nucleotide sequence ID" value="NZ_LWHQ01000038.1"/>
</dbReference>
<gene>
    <name evidence="2" type="ORF">A5481_19210</name>
</gene>
<proteinExistence type="predicted"/>
<dbReference type="EMBL" id="LWHQ01000038">
    <property type="protein sequence ID" value="OAS22524.1"/>
    <property type="molecule type" value="Genomic_DNA"/>
</dbReference>
<sequence>MSDDVHRASGRVISSVAVEDDVLRFEFTDGSSLKVWDAADLFCERRYLSCDDTLQHFGGASFRGLEVRDAETGDGDDGCHEVQFLVVSTSLGTFTVASHNEHNGYYGGFDISAEFSEAKPCDASDEKVAELARLYVGMTPQQIAAHEDWVRRYKAEKAEAADRAAEREMARRARLRAMTDEQVSEHLAREGMEPEAFLGDLAHAGYVRRTSRRVDGGAVAGSTPDIRFEVIGRRLGIVTAKVSLTLEALQAAAAETGLDVQSFRRLTVTYPEIDPEDATLLPAGSPGEAYLLPKVRAALLRGDRAFGIRAAMATAKRNGWRLLDAAGEPVASLPPAAAAGTAIELQTGAEYDECGEDGIDPDALVLVEVEYFKHEPGEAEGFYRLATFTGCPRGRRLAELCLDAARGA</sequence>
<organism evidence="2 3">
    <name type="scientific">Methylobacterium platani</name>
    <dbReference type="NCBI Taxonomy" id="427683"/>
    <lineage>
        <taxon>Bacteria</taxon>
        <taxon>Pseudomonadati</taxon>
        <taxon>Pseudomonadota</taxon>
        <taxon>Alphaproteobacteria</taxon>
        <taxon>Hyphomicrobiales</taxon>
        <taxon>Methylobacteriaceae</taxon>
        <taxon>Methylobacterium</taxon>
    </lineage>
</organism>
<reference evidence="2 3" key="1">
    <citation type="submission" date="2016-04" db="EMBL/GenBank/DDBJ databases">
        <authorList>
            <person name="Evans L.H."/>
            <person name="Alamgir A."/>
            <person name="Owens N."/>
            <person name="Weber N.D."/>
            <person name="Virtaneva K."/>
            <person name="Barbian K."/>
            <person name="Babar A."/>
            <person name="Rosenke K."/>
        </authorList>
    </citation>
    <scope>NUCLEOTIDE SEQUENCE [LARGE SCALE GENOMIC DNA]</scope>
    <source>
        <strain evidence="2 3">PMB02</strain>
    </source>
</reference>
<comment type="caution">
    <text evidence="2">The sequence shown here is derived from an EMBL/GenBank/DDBJ whole genome shotgun (WGS) entry which is preliminary data.</text>
</comment>
<accession>A0A179S5Q8</accession>
<protein>
    <recommendedName>
        <fullName evidence="1">DUF7448 domain-containing protein</fullName>
    </recommendedName>
</protein>
<evidence type="ECO:0000259" key="1">
    <source>
        <dbReference type="Pfam" id="PF24240"/>
    </source>
</evidence>
<dbReference type="OrthoDB" id="9554145at2"/>
<name>A0A179S5Q8_9HYPH</name>
<evidence type="ECO:0000313" key="3">
    <source>
        <dbReference type="Proteomes" id="UP000078316"/>
    </source>
</evidence>
<dbReference type="Pfam" id="PF24240">
    <property type="entry name" value="DUF7448"/>
    <property type="match status" value="1"/>
</dbReference>